<comment type="pathway">
    <text evidence="4">Phospholipid metabolism.</text>
</comment>
<accession>A0A166BK38</accession>
<dbReference type="CDD" id="cd02440">
    <property type="entry name" value="AdoMet_MTases"/>
    <property type="match status" value="1"/>
</dbReference>
<evidence type="ECO:0000256" key="2">
    <source>
        <dbReference type="ARBA" id="ARBA00022603"/>
    </source>
</evidence>
<dbReference type="Proteomes" id="UP000077428">
    <property type="component" value="Unassembled WGS sequence"/>
</dbReference>
<gene>
    <name evidence="6" type="primary">rebM_1</name>
    <name evidence="6" type="ORF">MBORA_06170</name>
</gene>
<dbReference type="GO" id="GO:0102082">
    <property type="term" value="F:demethylrebeccamycin--D-glucose O-methyltransferase activity"/>
    <property type="evidence" value="ECO:0007669"/>
    <property type="project" value="UniProtKB-EC"/>
</dbReference>
<dbReference type="GO" id="GO:0032259">
    <property type="term" value="P:methylation"/>
    <property type="evidence" value="ECO:0007669"/>
    <property type="project" value="UniProtKB-KW"/>
</dbReference>
<dbReference type="Pfam" id="PF13847">
    <property type="entry name" value="Methyltransf_31"/>
    <property type="match status" value="1"/>
</dbReference>
<name>A0A166BK38_METOA</name>
<proteinExistence type="predicted"/>
<dbReference type="Gene3D" id="3.40.50.150">
    <property type="entry name" value="Vaccinia Virus protein VP39"/>
    <property type="match status" value="1"/>
</dbReference>
<dbReference type="PANTHER" id="PTHR44307">
    <property type="entry name" value="PHOSPHOETHANOLAMINE METHYLTRANSFERASE"/>
    <property type="match status" value="1"/>
</dbReference>
<sequence length="247" mass="28740">MDVPLYFYLAYKNMPRLAPGSDNTTLKAINLVEFDHNDELAILDIACGVGTQTVLLANFFENATIEAIDLFRHYINEVEEKIALNNLSNRVHVYRMDMNDLDFANEEFDILFCEASIHIMGFKKALKEWKRLLKVNGYLVASDISWISAPSVESRKFWKNNYEEVDSIKNKIKIIEKEGYEFIDYAVVPKEDWKNYFSALEKNLAKISSDGSAKVFINELKKEISVYMKNSDDYSYVFYVMRKADHQ</sequence>
<dbReference type="InterPro" id="IPR025714">
    <property type="entry name" value="Methyltranfer_dom"/>
</dbReference>
<dbReference type="InterPro" id="IPR029063">
    <property type="entry name" value="SAM-dependent_MTases_sf"/>
</dbReference>
<dbReference type="RefSeq" id="WP_042693941.1">
    <property type="nucleotide sequence ID" value="NZ_CABMAB010000030.1"/>
</dbReference>
<reference evidence="7" key="1">
    <citation type="journal article" date="2016" name="Genome Announc.">
        <title>Draft Genome Sequences of Methanobrevibacter curvatus DSM11111, Methanobrevibacter cuticularis DSM11139, Methanobrevibacter filiformis DSM11501, and Methanobrevibacter oralis DSM7256.</title>
        <authorList>
            <person name="Poehlein A."/>
            <person name="Seedorf H."/>
        </authorList>
    </citation>
    <scope>NUCLEOTIDE SEQUENCE [LARGE SCALE GENOMIC DNA]</scope>
    <source>
        <strain evidence="7">DSM 7256 / JCM 30027 / ZR</strain>
    </source>
</reference>
<organism evidence="6 7">
    <name type="scientific">Methanobrevibacter oralis</name>
    <dbReference type="NCBI Taxonomy" id="66851"/>
    <lineage>
        <taxon>Archaea</taxon>
        <taxon>Methanobacteriati</taxon>
        <taxon>Methanobacteriota</taxon>
        <taxon>Methanomada group</taxon>
        <taxon>Methanobacteria</taxon>
        <taxon>Methanobacteriales</taxon>
        <taxon>Methanobacteriaceae</taxon>
        <taxon>Methanobrevibacter</taxon>
    </lineage>
</organism>
<evidence type="ECO:0000313" key="6">
    <source>
        <dbReference type="EMBL" id="KZX13468.1"/>
    </source>
</evidence>
<evidence type="ECO:0000256" key="4">
    <source>
        <dbReference type="ARBA" id="ARBA00025707"/>
    </source>
</evidence>
<dbReference type="SUPFAM" id="SSF53335">
    <property type="entry name" value="S-adenosyl-L-methionine-dependent methyltransferases"/>
    <property type="match status" value="1"/>
</dbReference>
<feature type="domain" description="Methyltransferase" evidence="5">
    <location>
        <begin position="37"/>
        <end position="159"/>
    </location>
</feature>
<evidence type="ECO:0000256" key="1">
    <source>
        <dbReference type="ARBA" id="ARBA00005189"/>
    </source>
</evidence>
<keyword evidence="3 6" id="KW-0808">Transferase</keyword>
<keyword evidence="7" id="KW-1185">Reference proteome</keyword>
<comment type="pathway">
    <text evidence="1">Lipid metabolism.</text>
</comment>
<dbReference type="PANTHER" id="PTHR44307:SF2">
    <property type="entry name" value="PHOSPHOETHANOLAMINE METHYLTRANSFERASE ISOFORM X1"/>
    <property type="match status" value="1"/>
</dbReference>
<keyword evidence="2 6" id="KW-0489">Methyltransferase</keyword>
<evidence type="ECO:0000256" key="3">
    <source>
        <dbReference type="ARBA" id="ARBA00022679"/>
    </source>
</evidence>
<comment type="caution">
    <text evidence="6">The sequence shown here is derived from an EMBL/GenBank/DDBJ whole genome shotgun (WGS) entry which is preliminary data.</text>
</comment>
<dbReference type="PATRIC" id="fig|66851.6.peg.684"/>
<protein>
    <submittedName>
        <fullName evidence="6">Demethylrebeccamycin-D-glucose O-methyltransferase</fullName>
        <ecNumber evidence="6">2.1.1.164</ecNumber>
    </submittedName>
</protein>
<evidence type="ECO:0000259" key="5">
    <source>
        <dbReference type="Pfam" id="PF13847"/>
    </source>
</evidence>
<dbReference type="OrthoDB" id="1018at2157"/>
<evidence type="ECO:0000313" key="7">
    <source>
        <dbReference type="Proteomes" id="UP000077428"/>
    </source>
</evidence>
<dbReference type="EMBL" id="LWMU01000049">
    <property type="protein sequence ID" value="KZX13468.1"/>
    <property type="molecule type" value="Genomic_DNA"/>
</dbReference>
<dbReference type="AlphaFoldDB" id="A0A166BK38"/>
<dbReference type="EC" id="2.1.1.164" evidence="6"/>